<evidence type="ECO:0000313" key="9">
    <source>
        <dbReference type="Proteomes" id="UP001623592"/>
    </source>
</evidence>
<dbReference type="PANTHER" id="PTHR32338">
    <property type="entry name" value="N-ACETYL-GAMMA-GLUTAMYL-PHOSPHATE REDUCTASE, CHLOROPLASTIC-RELATED-RELATED"/>
    <property type="match status" value="1"/>
</dbReference>
<keyword evidence="9" id="KW-1185">Reference proteome</keyword>
<dbReference type="Gene3D" id="3.30.360.10">
    <property type="entry name" value="Dihydrodipicolinate Reductase, domain 2"/>
    <property type="match status" value="1"/>
</dbReference>
<dbReference type="EC" id="1.2.1.38" evidence="5"/>
<evidence type="ECO:0000256" key="2">
    <source>
        <dbReference type="ARBA" id="ARBA00022605"/>
    </source>
</evidence>
<evidence type="ECO:0000259" key="7">
    <source>
        <dbReference type="SMART" id="SM00859"/>
    </source>
</evidence>
<keyword evidence="3 5" id="KW-0521">NADP</keyword>
<evidence type="ECO:0000256" key="3">
    <source>
        <dbReference type="ARBA" id="ARBA00022857"/>
    </source>
</evidence>
<dbReference type="InterPro" id="IPR050085">
    <property type="entry name" value="AGPR"/>
</dbReference>
<dbReference type="SUPFAM" id="SSF51735">
    <property type="entry name" value="NAD(P)-binding Rossmann-fold domains"/>
    <property type="match status" value="1"/>
</dbReference>
<dbReference type="NCBIfam" id="TIGR01850">
    <property type="entry name" value="argC"/>
    <property type="match status" value="1"/>
</dbReference>
<dbReference type="InterPro" id="IPR000534">
    <property type="entry name" value="Semialdehyde_DH_NAD-bd"/>
</dbReference>
<protein>
    <recommendedName>
        <fullName evidence="5">N-acetyl-gamma-glutamyl-phosphate reductase</fullName>
        <shortName evidence="5">AGPR</shortName>
        <ecNumber evidence="5">1.2.1.38</ecNumber>
    </recommendedName>
    <alternativeName>
        <fullName evidence="5">N-acetyl-glutamate semialdehyde dehydrogenase</fullName>
        <shortName evidence="5">NAGSA dehydrogenase</shortName>
    </alternativeName>
</protein>
<dbReference type="InterPro" id="IPR023013">
    <property type="entry name" value="AGPR_AS"/>
</dbReference>
<reference evidence="8 9" key="1">
    <citation type="submission" date="2024-11" db="EMBL/GenBank/DDBJ databases">
        <authorList>
            <person name="Heng Y.C."/>
            <person name="Lim A.C.H."/>
            <person name="Lee J.K.Y."/>
            <person name="Kittelmann S."/>
        </authorList>
    </citation>
    <scope>NUCLEOTIDE SEQUENCE [LARGE SCALE GENOMIC DNA]</scope>
    <source>
        <strain evidence="8 9">WILCCON 0114</strain>
    </source>
</reference>
<keyword evidence="5" id="KW-0963">Cytoplasm</keyword>
<keyword evidence="1 5" id="KW-0055">Arginine biosynthesis</keyword>
<dbReference type="InterPro" id="IPR058924">
    <property type="entry name" value="AGPR_dimerisation_dom"/>
</dbReference>
<comment type="caution">
    <text evidence="8">The sequence shown here is derived from an EMBL/GenBank/DDBJ whole genome shotgun (WGS) entry which is preliminary data.</text>
</comment>
<feature type="active site" evidence="5 6">
    <location>
        <position position="152"/>
    </location>
</feature>
<gene>
    <name evidence="5 8" type="primary">argC</name>
    <name evidence="8" type="ORF">ACJDT4_10310</name>
</gene>
<dbReference type="HAMAP" id="MF_00150">
    <property type="entry name" value="ArgC_type1"/>
    <property type="match status" value="1"/>
</dbReference>
<feature type="domain" description="Semialdehyde dehydrogenase NAD-binding" evidence="7">
    <location>
        <begin position="3"/>
        <end position="144"/>
    </location>
</feature>
<dbReference type="Gene3D" id="3.40.50.720">
    <property type="entry name" value="NAD(P)-binding Rossmann-like Domain"/>
    <property type="match status" value="1"/>
</dbReference>
<evidence type="ECO:0000256" key="1">
    <source>
        <dbReference type="ARBA" id="ARBA00022571"/>
    </source>
</evidence>
<keyword evidence="2 5" id="KW-0028">Amino-acid biosynthesis</keyword>
<dbReference type="GO" id="GO:0003942">
    <property type="term" value="F:N-acetyl-gamma-glutamyl-phosphate reductase activity"/>
    <property type="evidence" value="ECO:0007669"/>
    <property type="project" value="UniProtKB-EC"/>
</dbReference>
<evidence type="ECO:0000256" key="5">
    <source>
        <dbReference type="HAMAP-Rule" id="MF_00150"/>
    </source>
</evidence>
<dbReference type="CDD" id="cd23934">
    <property type="entry name" value="AGPR_1_C"/>
    <property type="match status" value="1"/>
</dbReference>
<comment type="catalytic activity">
    <reaction evidence="5">
        <text>N-acetyl-L-glutamate 5-semialdehyde + phosphate + NADP(+) = N-acetyl-L-glutamyl 5-phosphate + NADPH + H(+)</text>
        <dbReference type="Rhea" id="RHEA:21588"/>
        <dbReference type="ChEBI" id="CHEBI:15378"/>
        <dbReference type="ChEBI" id="CHEBI:29123"/>
        <dbReference type="ChEBI" id="CHEBI:43474"/>
        <dbReference type="ChEBI" id="CHEBI:57783"/>
        <dbReference type="ChEBI" id="CHEBI:57936"/>
        <dbReference type="ChEBI" id="CHEBI:58349"/>
        <dbReference type="EC" id="1.2.1.38"/>
    </reaction>
</comment>
<dbReference type="Pfam" id="PF22698">
    <property type="entry name" value="Semialdhyde_dhC_1"/>
    <property type="match status" value="1"/>
</dbReference>
<evidence type="ECO:0000256" key="6">
    <source>
        <dbReference type="PROSITE-ProRule" id="PRU10010"/>
    </source>
</evidence>
<dbReference type="Pfam" id="PF01118">
    <property type="entry name" value="Semialdhyde_dh"/>
    <property type="match status" value="1"/>
</dbReference>
<accession>A0ABW8TIQ3</accession>
<keyword evidence="4 5" id="KW-0560">Oxidoreductase</keyword>
<dbReference type="EMBL" id="JBJIAA010000007">
    <property type="protein sequence ID" value="MFL0250814.1"/>
    <property type="molecule type" value="Genomic_DNA"/>
</dbReference>
<dbReference type="SUPFAM" id="SSF55347">
    <property type="entry name" value="Glyceraldehyde-3-phosphate dehydrogenase-like, C-terminal domain"/>
    <property type="match status" value="1"/>
</dbReference>
<dbReference type="PROSITE" id="PS01224">
    <property type="entry name" value="ARGC"/>
    <property type="match status" value="1"/>
</dbReference>
<dbReference type="InterPro" id="IPR000706">
    <property type="entry name" value="AGPR_type-1"/>
</dbReference>
<dbReference type="CDD" id="cd17895">
    <property type="entry name" value="AGPR_1_N"/>
    <property type="match status" value="1"/>
</dbReference>
<organism evidence="8 9">
    <name type="scientific">Clostridium neuense</name>
    <dbReference type="NCBI Taxonomy" id="1728934"/>
    <lineage>
        <taxon>Bacteria</taxon>
        <taxon>Bacillati</taxon>
        <taxon>Bacillota</taxon>
        <taxon>Clostridia</taxon>
        <taxon>Eubacteriales</taxon>
        <taxon>Clostridiaceae</taxon>
        <taxon>Clostridium</taxon>
    </lineage>
</organism>
<comment type="subcellular location">
    <subcellularLocation>
        <location evidence="5">Cytoplasm</location>
    </subcellularLocation>
</comment>
<evidence type="ECO:0000256" key="4">
    <source>
        <dbReference type="ARBA" id="ARBA00023002"/>
    </source>
</evidence>
<comment type="similarity">
    <text evidence="5">Belongs to the NAGSA dehydrogenase family. Type 1 subfamily.</text>
</comment>
<proteinExistence type="inferred from homology"/>
<dbReference type="PANTHER" id="PTHR32338:SF10">
    <property type="entry name" value="N-ACETYL-GAMMA-GLUTAMYL-PHOSPHATE REDUCTASE, CHLOROPLASTIC-RELATED"/>
    <property type="match status" value="1"/>
</dbReference>
<evidence type="ECO:0000313" key="8">
    <source>
        <dbReference type="EMBL" id="MFL0250814.1"/>
    </source>
</evidence>
<dbReference type="SMART" id="SM00859">
    <property type="entry name" value="Semialdhyde_dh"/>
    <property type="match status" value="1"/>
</dbReference>
<dbReference type="InterPro" id="IPR036291">
    <property type="entry name" value="NAD(P)-bd_dom_sf"/>
</dbReference>
<dbReference type="Proteomes" id="UP001623592">
    <property type="component" value="Unassembled WGS sequence"/>
</dbReference>
<comment type="function">
    <text evidence="5">Catalyzes the NADPH-dependent reduction of N-acetyl-5-glutamyl phosphate to yield N-acetyl-L-glutamate 5-semialdehyde.</text>
</comment>
<name>A0ABW8TIQ3_9CLOT</name>
<sequence length="346" mass="38422">MIKIGIIGSTGYAGAVLTKLLINHPNVQIVFLASHSYANNKFNSVYGNFKNILEASCIDSEDAVENYLQKIDVLFTAMPSGKTFSIVQKAISKNVKVIDLGADYRLKSKATYEEWYRIDHPCSNLLSKAVYGLPEIAKMKIKASNLIANPGCYPTASSLALIPLLKYDLIEKNSIIIDAKSGVTGSGRKASIGNLYVECNESVKAYGVTTHRHTPEIEQTLSYVAKDNINLVFTPHLIPMDRGILSTCYGSLKKEITLNDVYSLYKEFYKNEPFIRILDELPETRWVKGSNYCDIGIRIDKRTNKIVILAAIDNLMKGAAGQAVQNMNIMYGLDEKTGLEIIPMFP</sequence>
<dbReference type="RefSeq" id="WP_406787475.1">
    <property type="nucleotide sequence ID" value="NZ_JBJIAA010000007.1"/>
</dbReference>
<comment type="pathway">
    <text evidence="5">Amino-acid biosynthesis; L-arginine biosynthesis; N(2)-acetyl-L-ornithine from L-glutamate: step 3/4.</text>
</comment>